<comment type="caution">
    <text evidence="13">The sequence shown here is derived from an EMBL/GenBank/DDBJ whole genome shotgun (WGS) entry which is preliminary data.</text>
</comment>
<evidence type="ECO:0000256" key="6">
    <source>
        <dbReference type="ARBA" id="ARBA00022989"/>
    </source>
</evidence>
<dbReference type="EC" id="2.7.8.8" evidence="13"/>
<keyword evidence="5 12" id="KW-0812">Transmembrane</keyword>
<evidence type="ECO:0000256" key="10">
    <source>
        <dbReference type="ARBA" id="ARBA00023264"/>
    </source>
</evidence>
<dbReference type="PANTHER" id="PTHR14269">
    <property type="entry name" value="CDP-DIACYLGLYCEROL--GLYCEROL-3-PHOSPHATE 3-PHOSPHATIDYLTRANSFERASE-RELATED"/>
    <property type="match status" value="1"/>
</dbReference>
<evidence type="ECO:0000256" key="12">
    <source>
        <dbReference type="SAM" id="Phobius"/>
    </source>
</evidence>
<evidence type="ECO:0000256" key="3">
    <source>
        <dbReference type="ARBA" id="ARBA00022516"/>
    </source>
</evidence>
<proteinExistence type="inferred from homology"/>
<gene>
    <name evidence="13" type="ORF">QOZ93_002370</name>
</gene>
<feature type="transmembrane region" description="Helical" evidence="12">
    <location>
        <begin position="152"/>
        <end position="170"/>
    </location>
</feature>
<keyword evidence="7" id="KW-0443">Lipid metabolism</keyword>
<comment type="similarity">
    <text evidence="2 11">Belongs to the CDP-alcohol phosphatidyltransferase class-I family.</text>
</comment>
<keyword evidence="8 12" id="KW-0472">Membrane</keyword>
<feature type="transmembrane region" description="Helical" evidence="12">
    <location>
        <begin position="97"/>
        <end position="115"/>
    </location>
</feature>
<dbReference type="InterPro" id="IPR043130">
    <property type="entry name" value="CDP-OH_PTrfase_TM_dom"/>
</dbReference>
<feature type="transmembrane region" description="Helical" evidence="12">
    <location>
        <begin position="12"/>
        <end position="29"/>
    </location>
</feature>
<dbReference type="PANTHER" id="PTHR14269:SF61">
    <property type="entry name" value="CDP-DIACYLGLYCEROL--SERINE O-PHOSPHATIDYLTRANSFERASE"/>
    <property type="match status" value="1"/>
</dbReference>
<evidence type="ECO:0000256" key="7">
    <source>
        <dbReference type="ARBA" id="ARBA00023098"/>
    </source>
</evidence>
<keyword evidence="4 11" id="KW-0808">Transferase</keyword>
<evidence type="ECO:0000256" key="9">
    <source>
        <dbReference type="ARBA" id="ARBA00023209"/>
    </source>
</evidence>
<reference evidence="13 14" key="1">
    <citation type="submission" date="2023-07" db="EMBL/GenBank/DDBJ databases">
        <title>Genomic Encyclopedia of Type Strains, Phase IV (KMG-IV): sequencing the most valuable type-strain genomes for metagenomic binning, comparative biology and taxonomic classification.</title>
        <authorList>
            <person name="Goeker M."/>
        </authorList>
    </citation>
    <scope>NUCLEOTIDE SEQUENCE [LARGE SCALE GENOMIC DNA]</scope>
    <source>
        <strain evidence="13 14">DSM 1400</strain>
    </source>
</reference>
<protein>
    <submittedName>
        <fullName evidence="13">CDP-diacylglycerol--serine O-phosphatidyltransferase</fullName>
        <ecNumber evidence="13">2.7.8.8</ecNumber>
    </submittedName>
</protein>
<evidence type="ECO:0000256" key="2">
    <source>
        <dbReference type="ARBA" id="ARBA00010441"/>
    </source>
</evidence>
<feature type="transmembrane region" description="Helical" evidence="12">
    <location>
        <begin position="127"/>
        <end position="146"/>
    </location>
</feature>
<dbReference type="InterPro" id="IPR050324">
    <property type="entry name" value="CDP-alcohol_PTase-I"/>
</dbReference>
<dbReference type="Proteomes" id="UP001224418">
    <property type="component" value="Unassembled WGS sequence"/>
</dbReference>
<evidence type="ECO:0000256" key="5">
    <source>
        <dbReference type="ARBA" id="ARBA00022692"/>
    </source>
</evidence>
<evidence type="ECO:0000256" key="4">
    <source>
        <dbReference type="ARBA" id="ARBA00022679"/>
    </source>
</evidence>
<keyword evidence="3" id="KW-0444">Lipid biosynthesis</keyword>
<dbReference type="InterPro" id="IPR000462">
    <property type="entry name" value="CDP-OH_P_trans"/>
</dbReference>
<keyword evidence="9" id="KW-0594">Phospholipid biosynthesis</keyword>
<evidence type="ECO:0000313" key="13">
    <source>
        <dbReference type="EMBL" id="MDQ0480621.1"/>
    </source>
</evidence>
<comment type="subcellular location">
    <subcellularLocation>
        <location evidence="1">Membrane</location>
        <topology evidence="1">Multi-pass membrane protein</topology>
    </subcellularLocation>
</comment>
<dbReference type="PROSITE" id="PS00379">
    <property type="entry name" value="CDP_ALCOHOL_P_TRANSF"/>
    <property type="match status" value="1"/>
</dbReference>
<evidence type="ECO:0000256" key="8">
    <source>
        <dbReference type="ARBA" id="ARBA00023136"/>
    </source>
</evidence>
<keyword evidence="10" id="KW-1208">Phospholipid metabolism</keyword>
<evidence type="ECO:0000313" key="14">
    <source>
        <dbReference type="Proteomes" id="UP001224418"/>
    </source>
</evidence>
<keyword evidence="6 12" id="KW-1133">Transmembrane helix</keyword>
<dbReference type="Gene3D" id="1.20.120.1760">
    <property type="match status" value="1"/>
</dbReference>
<organism evidence="13 14">
    <name type="scientific">Hathewaya limosa</name>
    <name type="common">Clostridium limosum</name>
    <dbReference type="NCBI Taxonomy" id="1536"/>
    <lineage>
        <taxon>Bacteria</taxon>
        <taxon>Bacillati</taxon>
        <taxon>Bacillota</taxon>
        <taxon>Clostridia</taxon>
        <taxon>Eubacteriales</taxon>
        <taxon>Clostridiaceae</taxon>
        <taxon>Hathewaya</taxon>
    </lineage>
</organism>
<name>A0ABU0JU37_HATLI</name>
<accession>A0ABU0JU37</accession>
<evidence type="ECO:0000256" key="1">
    <source>
        <dbReference type="ARBA" id="ARBA00004141"/>
    </source>
</evidence>
<sequence length="175" mass="19427">MSKMQMPKSFLPNLFTFINLSLGIFSLLMSFSKNYLIASILILCAGLIDRYDGKVARFFGCSSEIGKELDSLADLVSFGVAPSMLLCLLYNFTSLGFIGYIIVIIFPIAGAYRLAKFNIMDFKNVYTGIPITIAGAIAALYALLTYRTPTNMLITIIVLLSLAYLMVSNFKFKKF</sequence>
<keyword evidence="14" id="KW-1185">Reference proteome</keyword>
<dbReference type="InterPro" id="IPR048254">
    <property type="entry name" value="CDP_ALCOHOL_P_TRANSF_CS"/>
</dbReference>
<evidence type="ECO:0000256" key="11">
    <source>
        <dbReference type="RuleBase" id="RU003750"/>
    </source>
</evidence>
<dbReference type="EMBL" id="JAUSWN010000024">
    <property type="protein sequence ID" value="MDQ0480621.1"/>
    <property type="molecule type" value="Genomic_DNA"/>
</dbReference>
<dbReference type="GO" id="GO:0003882">
    <property type="term" value="F:CDP-diacylglycerol-serine O-phosphatidyltransferase activity"/>
    <property type="evidence" value="ECO:0007669"/>
    <property type="project" value="UniProtKB-EC"/>
</dbReference>
<dbReference type="Pfam" id="PF01066">
    <property type="entry name" value="CDP-OH_P_transf"/>
    <property type="match status" value="1"/>
</dbReference>